<dbReference type="PANTHER" id="PTHR30126">
    <property type="entry name" value="HTH-TYPE TRANSCRIPTIONAL REGULATOR"/>
    <property type="match status" value="1"/>
</dbReference>
<dbReference type="SUPFAM" id="SSF53850">
    <property type="entry name" value="Periplasmic binding protein-like II"/>
    <property type="match status" value="1"/>
</dbReference>
<dbReference type="FunFam" id="1.10.10.10:FF:000001">
    <property type="entry name" value="LysR family transcriptional regulator"/>
    <property type="match status" value="1"/>
</dbReference>
<reference evidence="7" key="1">
    <citation type="journal article" date="2011" name="J. Bacteriol.">
        <title>Genome sequences of eight morphologically diverse alphaproteobacteria.</title>
        <authorList>
            <consortium name="US DOE Joint Genome Institute"/>
            <person name="Brown P.J."/>
            <person name="Kysela D.T."/>
            <person name="Buechlein A."/>
            <person name="Hemmerich C."/>
            <person name="Brun Y.V."/>
        </authorList>
    </citation>
    <scope>NUCLEOTIDE SEQUENCE [LARGE SCALE GENOMIC DNA]</scope>
    <source>
        <strain evidence="7">ATCC 51888 / DSM 1869 / NCIB 11706 / TK 0415</strain>
    </source>
</reference>
<dbReference type="InterPro" id="IPR036390">
    <property type="entry name" value="WH_DNA-bd_sf"/>
</dbReference>
<gene>
    <name evidence="6" type="ordered locus">Hden_2236</name>
</gene>
<comment type="similarity">
    <text evidence="1">Belongs to the LysR transcriptional regulatory family.</text>
</comment>
<dbReference type="SUPFAM" id="SSF46785">
    <property type="entry name" value="Winged helix' DNA-binding domain"/>
    <property type="match status" value="1"/>
</dbReference>
<evidence type="ECO:0000256" key="3">
    <source>
        <dbReference type="ARBA" id="ARBA00023125"/>
    </source>
</evidence>
<dbReference type="eggNOG" id="COG0583">
    <property type="taxonomic scope" value="Bacteria"/>
</dbReference>
<keyword evidence="4" id="KW-0804">Transcription</keyword>
<evidence type="ECO:0000259" key="5">
    <source>
        <dbReference type="PROSITE" id="PS50931"/>
    </source>
</evidence>
<dbReference type="PROSITE" id="PS50931">
    <property type="entry name" value="HTH_LYSR"/>
    <property type="match status" value="1"/>
</dbReference>
<organism evidence="6 7">
    <name type="scientific">Hyphomicrobium denitrificans (strain ATCC 51888 / DSM 1869 / NCIMB 11706 / TK 0415)</name>
    <dbReference type="NCBI Taxonomy" id="582899"/>
    <lineage>
        <taxon>Bacteria</taxon>
        <taxon>Pseudomonadati</taxon>
        <taxon>Pseudomonadota</taxon>
        <taxon>Alphaproteobacteria</taxon>
        <taxon>Hyphomicrobiales</taxon>
        <taxon>Hyphomicrobiaceae</taxon>
        <taxon>Hyphomicrobium</taxon>
    </lineage>
</organism>
<sequence length="282" mass="31075">MDVNLARTFLIVAETGSFVDAARKLNITQSTVSARIKGLEDLLGRPLFTRSKSGVELTGAGELFQKHALALVRVWQQAQLQVSLADQHPEHISVGAPLSLWNGFLMKWASGLRAKIPGIALSATAGASSQLSQRLIEGTLDLAVMYRPSLPPGLTIEHLFDEEFVLVSSAKAGSRRTVSDYLLVDWGIDFVQDHAAAFPEHANPAISLDLGPMALDYLLANECSGYFPARMVKKLIARGRVREPKRARKFVYPVYMVYPETRNEEAFEPILRGLRRAAAKFS</sequence>
<proteinExistence type="inferred from homology"/>
<evidence type="ECO:0000313" key="7">
    <source>
        <dbReference type="Proteomes" id="UP000002033"/>
    </source>
</evidence>
<dbReference type="PRINTS" id="PR00039">
    <property type="entry name" value="HTHLYSR"/>
</dbReference>
<dbReference type="Pfam" id="PF03466">
    <property type="entry name" value="LysR_substrate"/>
    <property type="match status" value="1"/>
</dbReference>
<dbReference type="EMBL" id="CP002083">
    <property type="protein sequence ID" value="ADJ24034.1"/>
    <property type="molecule type" value="Genomic_DNA"/>
</dbReference>
<evidence type="ECO:0000256" key="1">
    <source>
        <dbReference type="ARBA" id="ARBA00009437"/>
    </source>
</evidence>
<feature type="domain" description="HTH lysR-type" evidence="5">
    <location>
        <begin position="1"/>
        <end position="58"/>
    </location>
</feature>
<dbReference type="GO" id="GO:0003700">
    <property type="term" value="F:DNA-binding transcription factor activity"/>
    <property type="evidence" value="ECO:0007669"/>
    <property type="project" value="InterPro"/>
</dbReference>
<dbReference type="STRING" id="582899.Hden_2236"/>
<dbReference type="PANTHER" id="PTHR30126:SF21">
    <property type="entry name" value="TRANSCRIPTIONAL REGULATOR-RELATED"/>
    <property type="match status" value="1"/>
</dbReference>
<dbReference type="InterPro" id="IPR005119">
    <property type="entry name" value="LysR_subst-bd"/>
</dbReference>
<evidence type="ECO:0000256" key="4">
    <source>
        <dbReference type="ARBA" id="ARBA00023163"/>
    </source>
</evidence>
<dbReference type="KEGG" id="hdn:Hden_2236"/>
<evidence type="ECO:0000256" key="2">
    <source>
        <dbReference type="ARBA" id="ARBA00023015"/>
    </source>
</evidence>
<keyword evidence="3" id="KW-0238">DNA-binding</keyword>
<dbReference type="Gene3D" id="3.40.190.10">
    <property type="entry name" value="Periplasmic binding protein-like II"/>
    <property type="match status" value="1"/>
</dbReference>
<dbReference type="InterPro" id="IPR000847">
    <property type="entry name" value="LysR_HTH_N"/>
</dbReference>
<protein>
    <submittedName>
        <fullName evidence="6">Transcriptional regulator, LysR family</fullName>
    </submittedName>
</protein>
<name>D8JR49_HYPDA</name>
<keyword evidence="2" id="KW-0805">Transcription regulation</keyword>
<dbReference type="Pfam" id="PF00126">
    <property type="entry name" value="HTH_1"/>
    <property type="match status" value="1"/>
</dbReference>
<dbReference type="GO" id="GO:0000976">
    <property type="term" value="F:transcription cis-regulatory region binding"/>
    <property type="evidence" value="ECO:0007669"/>
    <property type="project" value="TreeGrafter"/>
</dbReference>
<dbReference type="Proteomes" id="UP000002033">
    <property type="component" value="Chromosome"/>
</dbReference>
<dbReference type="HOGENOM" id="CLU_039613_8_1_5"/>
<dbReference type="OrthoDB" id="9786526at2"/>
<dbReference type="AlphaFoldDB" id="D8JR49"/>
<dbReference type="RefSeq" id="WP_013216193.1">
    <property type="nucleotide sequence ID" value="NC_014313.1"/>
</dbReference>
<dbReference type="Gene3D" id="1.10.10.10">
    <property type="entry name" value="Winged helix-like DNA-binding domain superfamily/Winged helix DNA-binding domain"/>
    <property type="match status" value="1"/>
</dbReference>
<accession>D8JR49</accession>
<evidence type="ECO:0000313" key="6">
    <source>
        <dbReference type="EMBL" id="ADJ24034.1"/>
    </source>
</evidence>
<dbReference type="InterPro" id="IPR036388">
    <property type="entry name" value="WH-like_DNA-bd_sf"/>
</dbReference>
<dbReference type="CDD" id="cd05466">
    <property type="entry name" value="PBP2_LTTR_substrate"/>
    <property type="match status" value="1"/>
</dbReference>
<keyword evidence="7" id="KW-1185">Reference proteome</keyword>